<sequence length="81" mass="8795">RSRRASLIYPTLRRASLALTRRIGPCQYSASASSYSSRIITLDSIRSLLKSSLEYSGISTTISAIARLPAPTHKSGLPTSR</sequence>
<comment type="caution">
    <text evidence="1">The sequence shown here is derived from an EMBL/GenBank/DDBJ whole genome shotgun (WGS) entry which is preliminary data.</text>
</comment>
<evidence type="ECO:0000313" key="2">
    <source>
        <dbReference type="Proteomes" id="UP001227543"/>
    </source>
</evidence>
<reference evidence="1 2" key="1">
    <citation type="submission" date="2016-10" db="EMBL/GenBank/DDBJ databases">
        <title>The genome sequence of Colletotrichum fioriniae PJ7.</title>
        <authorList>
            <person name="Baroncelli R."/>
        </authorList>
    </citation>
    <scope>NUCLEOTIDE SEQUENCE [LARGE SCALE GENOMIC DNA]</scope>
    <source>
        <strain evidence="1 2">Tom-12</strain>
    </source>
</reference>
<dbReference type="GeneID" id="85415945"/>
<keyword evidence="2" id="KW-1185">Reference proteome</keyword>
<dbReference type="Proteomes" id="UP001227543">
    <property type="component" value="Unassembled WGS sequence"/>
</dbReference>
<name>A0ABQ9QKP9_9PEZI</name>
<feature type="non-terminal residue" evidence="1">
    <location>
        <position position="1"/>
    </location>
</feature>
<dbReference type="RefSeq" id="XP_060373714.1">
    <property type="nucleotide sequence ID" value="XM_060531707.1"/>
</dbReference>
<protein>
    <submittedName>
        <fullName evidence="1">Uncharacterized protein</fullName>
    </submittedName>
</protein>
<organism evidence="1 2">
    <name type="scientific">Colletotrichum tamarilloi</name>
    <dbReference type="NCBI Taxonomy" id="1209934"/>
    <lineage>
        <taxon>Eukaryota</taxon>
        <taxon>Fungi</taxon>
        <taxon>Dikarya</taxon>
        <taxon>Ascomycota</taxon>
        <taxon>Pezizomycotina</taxon>
        <taxon>Sordariomycetes</taxon>
        <taxon>Hypocreomycetidae</taxon>
        <taxon>Glomerellales</taxon>
        <taxon>Glomerellaceae</taxon>
        <taxon>Colletotrichum</taxon>
        <taxon>Colletotrichum acutatum species complex</taxon>
    </lineage>
</organism>
<proteinExistence type="predicted"/>
<accession>A0ABQ9QKP9</accession>
<evidence type="ECO:0000313" key="1">
    <source>
        <dbReference type="EMBL" id="KAK1475144.1"/>
    </source>
</evidence>
<dbReference type="EMBL" id="MLFU01000174">
    <property type="protein sequence ID" value="KAK1475144.1"/>
    <property type="molecule type" value="Genomic_DNA"/>
</dbReference>
<gene>
    <name evidence="1" type="ORF">CTAM01_15713</name>
</gene>